<name>A0A2P4ZHD8_9HYPO</name>
<dbReference type="Pfam" id="PF17107">
    <property type="entry name" value="SesA"/>
    <property type="match status" value="1"/>
</dbReference>
<feature type="domain" description="NACHT-NTPase and P-loop NTPases N-terminal" evidence="6">
    <location>
        <begin position="12"/>
        <end position="135"/>
    </location>
</feature>
<dbReference type="EMBL" id="JPDN02000027">
    <property type="protein sequence ID" value="PON23703.1"/>
    <property type="molecule type" value="Genomic_DNA"/>
</dbReference>
<dbReference type="Pfam" id="PF13374">
    <property type="entry name" value="TPR_10"/>
    <property type="match status" value="1"/>
</dbReference>
<proteinExistence type="inferred from homology"/>
<sequence length="1524" mass="171073">MDPITAVSLAGTIIQFIELGAKVATRVADFSSAVDGVPRAFKHIRTELPLILDGLRKIQRNIDNGFTDKEAQEALMPVVRGCLAETQQLDRVIEKALPSSSDSSWERKLKAVKSLAYDQKIEEIAESLESYTKTLIFHQVIENFNHLKIEQQLPPCPDQLWLVPFDRNPSFVRRDKTFAEIDHAFAVQGGSQPKAALCGLGDGAKSDTALLLKNWLEFRHVGSWLMVIDNVDNGDAFFCGTMTVGKTPSECIPHCENGSLLFTTRSRDVAFDVANPEMPIMIHELGKTEGLSLVRKRLRENCSDRLIFELLQELEYIPLAITQAIAFMVKRQRTVEQYLRQYRKSDAIKAKFLSYEFSEHARPENTLESVTKTWKLSFESIRKTNRRAADLLCLINFFQHQGIPVILLQDEDEVEDDFDFQEAAALLKAFSFIEENNSMFSTHCLVQLATRWWLEEEAPEDMDRLAFEALKSISSHFPESSSQPGPEYFKLAEILVPHAELILQHKFKKATKDSELLRAKLYMSSGDYLAWNGNYGEALLRFQQSTEINCRFLGENHVDTMDSMDLLGWLMGVIYHDVKALPILKRVLDHRRRFLGDNDPMTIDSLSVVAAVIALTGDYTESEAMQREALARSERVLGNEHNETLNCMEHLSSLMLSESDETMEEAFSLWRWNFDHGKKFVQQLVLRQRSAEARVLCAQCLTKADDNLYRDNVYGQKVFKEIKNIWQDLFEADTGDGVPLYTMAWNETSIPDLTGKVVLVTGGNSGIGFETVKQLVLHGAKVYIGARSESRAKQAISDILSENPSVPKELLEWLPLDLSSLSDVIKAANLLSTTEKRLDVLINNAGISSDDYVTTKEGLEQALGVNHLGHFTLTVKLLPLLQATADQPGSDVRVVTVSSLAEKFSPNSNNFASVKDLSDPGATNPNDYTSRKAVFRRYGTSKLANILFTKELQNRLTQQNSPIIALTLDPGPVATDGGMGVFPGLLKPILKLVMKSPAKGALTQLFCATAPDVAKEADRYKGQFLNGPGKITQGSERSRNKELAQSLWKISEQVYPKLPAKRSYTPEIVWDDSLSAADDPHPLQWDQMPDLESTFETARAVQFLAPKLFRDIKLDIPPTCVSLPNDVAAHVGDTQQIRDIAAVLFSHDASWLPIVCRNHFFHASLNPLSPRRSESTLLALCMKLYCATGVHDGGSQKTALYRTSKRYLSEIEAGGLMSLQVLQAAIFIALYEIGNAIYPAAYLTVGACARYGIALGLDKLMTDNSDFNRSWMEIEEKRRSWWAVLALDRFLNFGDPSRRLATGDPEINYYLPVDDQSFLEGDVLPPNAIPISAAFHLKTGSFARLAQATYLTSQALRLAAAIETSGSENYVCLVEDTKQLRRTLEAQVNAAEQEHATRRLSFCCQTMFSYCGIFLLQNQQWQQARLNTRDACLGMFPETKRALEVMGRLASALRKDFEGGTAPEEGLPIFFMQTLYQATAVVMEMRQDKADEDIQEKINAFRWLLQYFCTRWNVASKSYLLNCI</sequence>
<dbReference type="Pfam" id="PF04082">
    <property type="entry name" value="Fungal_trans"/>
    <property type="match status" value="1"/>
</dbReference>
<evidence type="ECO:0000256" key="1">
    <source>
        <dbReference type="ARBA" id="ARBA00006484"/>
    </source>
</evidence>
<dbReference type="SUPFAM" id="SSF51735">
    <property type="entry name" value="NAD(P)-binding Rossmann-fold domains"/>
    <property type="match status" value="1"/>
</dbReference>
<accession>A0A2P4ZHD8</accession>
<evidence type="ECO:0000256" key="3">
    <source>
        <dbReference type="ARBA" id="ARBA00023002"/>
    </source>
</evidence>
<dbReference type="InterPro" id="IPR036291">
    <property type="entry name" value="NAD(P)-bd_dom_sf"/>
</dbReference>
<dbReference type="GO" id="GO:0016491">
    <property type="term" value="F:oxidoreductase activity"/>
    <property type="evidence" value="ECO:0007669"/>
    <property type="project" value="UniProtKB-KW"/>
</dbReference>
<dbReference type="InterPro" id="IPR011990">
    <property type="entry name" value="TPR-like_helical_dom_sf"/>
</dbReference>
<dbReference type="CDD" id="cd12148">
    <property type="entry name" value="fungal_TF_MHR"/>
    <property type="match status" value="1"/>
</dbReference>
<evidence type="ECO:0000313" key="8">
    <source>
        <dbReference type="Proteomes" id="UP000054821"/>
    </source>
</evidence>
<dbReference type="GO" id="GO:0008270">
    <property type="term" value="F:zinc ion binding"/>
    <property type="evidence" value="ECO:0007669"/>
    <property type="project" value="InterPro"/>
</dbReference>
<dbReference type="RefSeq" id="XP_018659217.1">
    <property type="nucleotide sequence ID" value="XM_018807573.1"/>
</dbReference>
<dbReference type="Gene3D" id="1.25.40.10">
    <property type="entry name" value="Tetratricopeptide repeat domain"/>
    <property type="match status" value="1"/>
</dbReference>
<evidence type="ECO:0000256" key="4">
    <source>
        <dbReference type="ARBA" id="ARBA00023242"/>
    </source>
</evidence>
<dbReference type="PANTHER" id="PTHR24320:SF282">
    <property type="entry name" value="WW DOMAIN-CONTAINING OXIDOREDUCTASE"/>
    <property type="match status" value="1"/>
</dbReference>
<dbReference type="GO" id="GO:0003677">
    <property type="term" value="F:DNA binding"/>
    <property type="evidence" value="ECO:0007669"/>
    <property type="project" value="InterPro"/>
</dbReference>
<keyword evidence="8" id="KW-1185">Reference proteome</keyword>
<gene>
    <name evidence="7" type="ORF">TGAM01_v207350</name>
</gene>
<feature type="domain" description="Xylanolytic transcriptional activator regulatory" evidence="5">
    <location>
        <begin position="1145"/>
        <end position="1317"/>
    </location>
</feature>
<dbReference type="GO" id="GO:0006351">
    <property type="term" value="P:DNA-templated transcription"/>
    <property type="evidence" value="ECO:0007669"/>
    <property type="project" value="InterPro"/>
</dbReference>
<keyword evidence="4" id="KW-0539">Nucleus</keyword>
<organism evidence="7 8">
    <name type="scientific">Trichoderma gamsii</name>
    <dbReference type="NCBI Taxonomy" id="398673"/>
    <lineage>
        <taxon>Eukaryota</taxon>
        <taxon>Fungi</taxon>
        <taxon>Dikarya</taxon>
        <taxon>Ascomycota</taxon>
        <taxon>Pezizomycotina</taxon>
        <taxon>Sordariomycetes</taxon>
        <taxon>Hypocreomycetidae</taxon>
        <taxon>Hypocreales</taxon>
        <taxon>Hypocreaceae</taxon>
        <taxon>Trichoderma</taxon>
    </lineage>
</organism>
<dbReference type="Gene3D" id="3.40.50.720">
    <property type="entry name" value="NAD(P)-binding Rossmann-like Domain"/>
    <property type="match status" value="1"/>
</dbReference>
<dbReference type="InterPro" id="IPR031352">
    <property type="entry name" value="SesA"/>
</dbReference>
<protein>
    <submittedName>
        <fullName evidence="7">Short-chain dehydrogenase</fullName>
    </submittedName>
</protein>
<dbReference type="SUPFAM" id="SSF52540">
    <property type="entry name" value="P-loop containing nucleoside triphosphate hydrolases"/>
    <property type="match status" value="1"/>
</dbReference>
<evidence type="ECO:0000256" key="2">
    <source>
        <dbReference type="ARBA" id="ARBA00022857"/>
    </source>
</evidence>
<evidence type="ECO:0000259" key="5">
    <source>
        <dbReference type="Pfam" id="PF04082"/>
    </source>
</evidence>
<dbReference type="PANTHER" id="PTHR24320">
    <property type="entry name" value="RETINOL DEHYDROGENASE"/>
    <property type="match status" value="1"/>
</dbReference>
<dbReference type="InterPro" id="IPR027417">
    <property type="entry name" value="P-loop_NTPase"/>
</dbReference>
<dbReference type="PRINTS" id="PR00081">
    <property type="entry name" value="GDHRDH"/>
</dbReference>
<dbReference type="InterPro" id="IPR007219">
    <property type="entry name" value="XnlR_reg_dom"/>
</dbReference>
<dbReference type="InterPro" id="IPR002347">
    <property type="entry name" value="SDR_fam"/>
</dbReference>
<dbReference type="Proteomes" id="UP000054821">
    <property type="component" value="Unassembled WGS sequence"/>
</dbReference>
<dbReference type="Pfam" id="PF00106">
    <property type="entry name" value="adh_short"/>
    <property type="match status" value="1"/>
</dbReference>
<dbReference type="STRING" id="398673.A0A2P4ZHD8"/>
<dbReference type="SUPFAM" id="SSF48452">
    <property type="entry name" value="TPR-like"/>
    <property type="match status" value="1"/>
</dbReference>
<comment type="similarity">
    <text evidence="1">Belongs to the short-chain dehydrogenases/reductases (SDR) family.</text>
</comment>
<keyword evidence="2" id="KW-0521">NADP</keyword>
<dbReference type="GeneID" id="29987656"/>
<evidence type="ECO:0000313" key="7">
    <source>
        <dbReference type="EMBL" id="PON23703.1"/>
    </source>
</evidence>
<comment type="caution">
    <text evidence="7">The sequence shown here is derived from an EMBL/GenBank/DDBJ whole genome shotgun (WGS) entry which is preliminary data.</text>
</comment>
<evidence type="ECO:0000259" key="6">
    <source>
        <dbReference type="Pfam" id="PF17107"/>
    </source>
</evidence>
<keyword evidence="3" id="KW-0560">Oxidoreductase</keyword>
<reference evidence="7 8" key="1">
    <citation type="journal article" date="2016" name="Genome Announc.">
        <title>Draft Whole-Genome Sequence of Trichoderma gamsii T6085, a Promising Biocontrol Agent of Fusarium Head Blight on Wheat.</title>
        <authorList>
            <person name="Baroncelli R."/>
            <person name="Zapparata A."/>
            <person name="Piaggeschi G."/>
            <person name="Sarrocco S."/>
            <person name="Vannacci G."/>
        </authorList>
    </citation>
    <scope>NUCLEOTIDE SEQUENCE [LARGE SCALE GENOMIC DNA]</scope>
    <source>
        <strain evidence="7 8">T6085</strain>
    </source>
</reference>